<dbReference type="GO" id="GO:0004103">
    <property type="term" value="F:choline kinase activity"/>
    <property type="evidence" value="ECO:0007669"/>
    <property type="project" value="TreeGrafter"/>
</dbReference>
<evidence type="ECO:0000256" key="1">
    <source>
        <dbReference type="ARBA" id="ARBA00023209"/>
    </source>
</evidence>
<comment type="similarity">
    <text evidence="3">Belongs to the choline/ethanolamine kinase family.</text>
</comment>
<organism evidence="5">
    <name type="scientific">Culex pipiens</name>
    <name type="common">House mosquito</name>
    <dbReference type="NCBI Taxonomy" id="7175"/>
    <lineage>
        <taxon>Eukaryota</taxon>
        <taxon>Metazoa</taxon>
        <taxon>Ecdysozoa</taxon>
        <taxon>Arthropoda</taxon>
        <taxon>Hexapoda</taxon>
        <taxon>Insecta</taxon>
        <taxon>Pterygota</taxon>
        <taxon>Neoptera</taxon>
        <taxon>Endopterygota</taxon>
        <taxon>Diptera</taxon>
        <taxon>Nematocera</taxon>
        <taxon>Culicoidea</taxon>
        <taxon>Culicidae</taxon>
        <taxon>Culicinae</taxon>
        <taxon>Culicini</taxon>
        <taxon>Culex</taxon>
        <taxon>Culex</taxon>
    </lineage>
</organism>
<dbReference type="AlphaFoldDB" id="A0A8D8IRA9"/>
<dbReference type="PANTHER" id="PTHR22603">
    <property type="entry name" value="CHOLINE/ETHANOALAMINE KINASE"/>
    <property type="match status" value="1"/>
</dbReference>
<keyword evidence="5" id="KW-0418">Kinase</keyword>
<keyword evidence="1" id="KW-0594">Phospholipid biosynthesis</keyword>
<feature type="region of interest" description="Disordered" evidence="4">
    <location>
        <begin position="60"/>
        <end position="87"/>
    </location>
</feature>
<keyword evidence="2" id="KW-1208">Phospholipid metabolism</keyword>
<dbReference type="GO" id="GO:0005737">
    <property type="term" value="C:cytoplasm"/>
    <property type="evidence" value="ECO:0007669"/>
    <property type="project" value="TreeGrafter"/>
</dbReference>
<reference evidence="5" key="1">
    <citation type="submission" date="2021-05" db="EMBL/GenBank/DDBJ databases">
        <authorList>
            <person name="Alioto T."/>
            <person name="Alioto T."/>
            <person name="Gomez Garrido J."/>
        </authorList>
    </citation>
    <scope>NUCLEOTIDE SEQUENCE</scope>
</reference>
<keyword evidence="5" id="KW-0808">Transferase</keyword>
<dbReference type="EMBL" id="HBUE01256626">
    <property type="protein sequence ID" value="CAG6556877.1"/>
    <property type="molecule type" value="Transcribed_RNA"/>
</dbReference>
<keyword evidence="1" id="KW-0444">Lipid biosynthesis</keyword>
<evidence type="ECO:0000256" key="2">
    <source>
        <dbReference type="ARBA" id="ARBA00023264"/>
    </source>
</evidence>
<protein>
    <submittedName>
        <fullName evidence="5">Choline kinase A2</fullName>
    </submittedName>
</protein>
<dbReference type="Gene3D" id="3.30.200.20">
    <property type="entry name" value="Phosphorylase Kinase, domain 1"/>
    <property type="match status" value="1"/>
</dbReference>
<dbReference type="GO" id="GO:0006646">
    <property type="term" value="P:phosphatidylethanolamine biosynthetic process"/>
    <property type="evidence" value="ECO:0007669"/>
    <property type="project" value="TreeGrafter"/>
</dbReference>
<dbReference type="Gene3D" id="3.90.1200.10">
    <property type="match status" value="1"/>
</dbReference>
<accession>A0A8D8IRA9</accession>
<dbReference type="PANTHER" id="PTHR22603:SF93">
    <property type="entry name" value="RE24176P"/>
    <property type="match status" value="1"/>
</dbReference>
<dbReference type="EMBL" id="HBUE01151625">
    <property type="protein sequence ID" value="CAG6505578.1"/>
    <property type="molecule type" value="Transcribed_RNA"/>
</dbReference>
<sequence>MHSMFIKARSETDMRDIAARICRDYLTGAWKTIPAEDLQLRRISGGLSNFLYYVSLPEDHQQRSDTPRSNYSSGRSSSKRARKDSYSSMLEPKEVMLRIYGQTHGEHALETMLTESVVFTLLSERKLGPKLHGIFPGGRIEQYIPARALKTAELGDSKISLKVAEKMAAIHSLDIPVSKEPDWLWSTMNRWLNSMESTLKTLEKDQANDNKAIAGQEIITRLDFRAEVEWLKSVIEREDHPIVFFAQ</sequence>
<evidence type="ECO:0000256" key="4">
    <source>
        <dbReference type="SAM" id="MobiDB-lite"/>
    </source>
</evidence>
<keyword evidence="1" id="KW-0443">Lipid metabolism</keyword>
<name>A0A8D8IRA9_CULPI</name>
<dbReference type="Pfam" id="PF01633">
    <property type="entry name" value="Choline_kinase"/>
    <property type="match status" value="1"/>
</dbReference>
<dbReference type="InterPro" id="IPR011009">
    <property type="entry name" value="Kinase-like_dom_sf"/>
</dbReference>
<proteinExistence type="inferred from homology"/>
<evidence type="ECO:0000313" key="5">
    <source>
        <dbReference type="EMBL" id="CAG6556877.1"/>
    </source>
</evidence>
<dbReference type="GO" id="GO:0004305">
    <property type="term" value="F:ethanolamine kinase activity"/>
    <property type="evidence" value="ECO:0007669"/>
    <property type="project" value="TreeGrafter"/>
</dbReference>
<evidence type="ECO:0000256" key="3">
    <source>
        <dbReference type="ARBA" id="ARBA00038211"/>
    </source>
</evidence>
<dbReference type="SUPFAM" id="SSF56112">
    <property type="entry name" value="Protein kinase-like (PK-like)"/>
    <property type="match status" value="1"/>
</dbReference>